<dbReference type="PANTHER" id="PTHR30246">
    <property type="entry name" value="2-KETO-3-DEOXY-6-PHOSPHOGLUCONATE ALDOLASE"/>
    <property type="match status" value="1"/>
</dbReference>
<accession>A0A931I0T3</accession>
<dbReference type="Proteomes" id="UP000631694">
    <property type="component" value="Unassembled WGS sequence"/>
</dbReference>
<comment type="pathway">
    <text evidence="1">Carbohydrate acid metabolism.</text>
</comment>
<comment type="similarity">
    <text evidence="2">Belongs to the KHG/KDPG aldolase family.</text>
</comment>
<dbReference type="EMBL" id="JADZLT010000049">
    <property type="protein sequence ID" value="MBH0238080.1"/>
    <property type="molecule type" value="Genomic_DNA"/>
</dbReference>
<organism evidence="6 7">
    <name type="scientific">Methylobrevis albus</name>
    <dbReference type="NCBI Taxonomy" id="2793297"/>
    <lineage>
        <taxon>Bacteria</taxon>
        <taxon>Pseudomonadati</taxon>
        <taxon>Pseudomonadota</taxon>
        <taxon>Alphaproteobacteria</taxon>
        <taxon>Hyphomicrobiales</taxon>
        <taxon>Pleomorphomonadaceae</taxon>
        <taxon>Methylobrevis</taxon>
    </lineage>
</organism>
<dbReference type="SUPFAM" id="SSF51569">
    <property type="entry name" value="Aldolase"/>
    <property type="match status" value="1"/>
</dbReference>
<evidence type="ECO:0000313" key="6">
    <source>
        <dbReference type="EMBL" id="MBH0238080.1"/>
    </source>
</evidence>
<comment type="subunit">
    <text evidence="3">Homotrimer.</text>
</comment>
<dbReference type="InterPro" id="IPR013785">
    <property type="entry name" value="Aldolase_TIM"/>
</dbReference>
<dbReference type="GO" id="GO:0008674">
    <property type="term" value="F:2-dehydro-3-deoxy-6-phosphogalactonate aldolase activity"/>
    <property type="evidence" value="ECO:0007669"/>
    <property type="project" value="UniProtKB-EC"/>
</dbReference>
<dbReference type="PROSITE" id="PS00160">
    <property type="entry name" value="ALDOLASE_KDPG_KHG_2"/>
    <property type="match status" value="1"/>
</dbReference>
<evidence type="ECO:0000313" key="7">
    <source>
        <dbReference type="Proteomes" id="UP000631694"/>
    </source>
</evidence>
<comment type="caution">
    <text evidence="6">The sequence shown here is derived from an EMBL/GenBank/DDBJ whole genome shotgun (WGS) entry which is preliminary data.</text>
</comment>
<dbReference type="Gene3D" id="3.20.20.70">
    <property type="entry name" value="Aldolase class I"/>
    <property type="match status" value="1"/>
</dbReference>
<dbReference type="CDD" id="cd00452">
    <property type="entry name" value="KDPG_aldolase"/>
    <property type="match status" value="1"/>
</dbReference>
<dbReference type="Pfam" id="PF01081">
    <property type="entry name" value="Aldolase"/>
    <property type="match status" value="1"/>
</dbReference>
<evidence type="ECO:0000256" key="3">
    <source>
        <dbReference type="ARBA" id="ARBA00011233"/>
    </source>
</evidence>
<dbReference type="PANTHER" id="PTHR30246:SF1">
    <property type="entry name" value="2-DEHYDRO-3-DEOXY-6-PHOSPHOGALACTONATE ALDOLASE-RELATED"/>
    <property type="match status" value="1"/>
</dbReference>
<evidence type="ECO:0000256" key="4">
    <source>
        <dbReference type="ARBA" id="ARBA00023239"/>
    </source>
</evidence>
<dbReference type="NCBIfam" id="NF006600">
    <property type="entry name" value="PRK09140.1"/>
    <property type="match status" value="1"/>
</dbReference>
<keyword evidence="5" id="KW-0119">Carbohydrate metabolism</keyword>
<evidence type="ECO:0000256" key="2">
    <source>
        <dbReference type="ARBA" id="ARBA00006906"/>
    </source>
</evidence>
<proteinExistence type="inferred from homology"/>
<protein>
    <submittedName>
        <fullName evidence="6">2-dehydro-3-deoxy-6-phosphogalactonate aldolase</fullName>
        <ecNumber evidence="6">4.1.2.21</ecNumber>
    </submittedName>
</protein>
<gene>
    <name evidence="6" type="ORF">I5731_09630</name>
</gene>
<dbReference type="InterPro" id="IPR031338">
    <property type="entry name" value="KDPG/KHG_AS_2"/>
</dbReference>
<dbReference type="RefSeq" id="WP_197311121.1">
    <property type="nucleotide sequence ID" value="NZ_JADZLT010000049.1"/>
</dbReference>
<evidence type="ECO:0000256" key="1">
    <source>
        <dbReference type="ARBA" id="ARBA00004761"/>
    </source>
</evidence>
<reference evidence="6" key="1">
    <citation type="submission" date="2020-12" db="EMBL/GenBank/DDBJ databases">
        <title>Methylobrevis albus sp. nov., isolated from fresh water lack sediment.</title>
        <authorList>
            <person name="Zou Q."/>
        </authorList>
    </citation>
    <scope>NUCLEOTIDE SEQUENCE</scope>
    <source>
        <strain evidence="6">L22</strain>
    </source>
</reference>
<dbReference type="EC" id="4.1.2.21" evidence="6"/>
<sequence length="218" mass="21670">MSPASSIPILPVPWPALRRNLVAILRGITPEEIGGIGVTLIEAGFEAIEVPLNSPDPLASIGRLAAIAPPHVLVGAGTVLSVADVDRVAAAGGRLIVSPNADPAVIGRARDRGLVAMPGVFTATEAFAALAAGASALKFFPANVLGPAGIAALKAVLPKDVLVGAVGGVAEGDFAAYATAGCRAFGLGSGLYKPGDEADTVGARARRAVAAWDAVFPG</sequence>
<name>A0A931I0T3_9HYPH</name>
<keyword evidence="4 6" id="KW-0456">Lyase</keyword>
<keyword evidence="7" id="KW-1185">Reference proteome</keyword>
<dbReference type="AlphaFoldDB" id="A0A931I0T3"/>
<evidence type="ECO:0000256" key="5">
    <source>
        <dbReference type="ARBA" id="ARBA00023277"/>
    </source>
</evidence>
<dbReference type="InterPro" id="IPR000887">
    <property type="entry name" value="Aldlse_KDPG_KHG"/>
</dbReference>